<feature type="region of interest" description="Disordered" evidence="4">
    <location>
        <begin position="350"/>
        <end position="390"/>
    </location>
</feature>
<keyword evidence="3" id="KW-0804">Transcription</keyword>
<dbReference type="GO" id="GO:0006367">
    <property type="term" value="P:transcription initiation at RNA polymerase II promoter"/>
    <property type="evidence" value="ECO:0007669"/>
    <property type="project" value="InterPro"/>
</dbReference>
<dbReference type="InterPro" id="IPR024550">
    <property type="entry name" value="TFIIEa/SarR/Rpc3_HTH_dom"/>
</dbReference>
<comment type="caution">
    <text evidence="6">The sequence shown here is derived from an EMBL/GenBank/DDBJ whole genome shotgun (WGS) entry which is preliminary data.</text>
</comment>
<feature type="region of interest" description="Disordered" evidence="4">
    <location>
        <begin position="287"/>
        <end position="314"/>
    </location>
</feature>
<feature type="domain" description="HTH TFE/IIEalpha-type" evidence="5">
    <location>
        <begin position="4"/>
        <end position="99"/>
    </location>
</feature>
<dbReference type="AlphaFoldDB" id="A0A8H7ELT7"/>
<evidence type="ECO:0000313" key="7">
    <source>
        <dbReference type="Proteomes" id="UP000605846"/>
    </source>
</evidence>
<evidence type="ECO:0000256" key="4">
    <source>
        <dbReference type="SAM" id="MobiDB-lite"/>
    </source>
</evidence>
<accession>A0A8H7ELT7</accession>
<feature type="compositionally biased region" description="Acidic residues" evidence="4">
    <location>
        <begin position="304"/>
        <end position="314"/>
    </location>
</feature>
<comment type="similarity">
    <text evidence="1">Belongs to the TFIIE alpha subunit family.</text>
</comment>
<reference evidence="6" key="1">
    <citation type="submission" date="2020-01" db="EMBL/GenBank/DDBJ databases">
        <title>Genome Sequencing of Three Apophysomyces-Like Fungal Strains Confirms a Novel Fungal Genus in the Mucoromycota with divergent Burkholderia-like Endosymbiotic Bacteria.</title>
        <authorList>
            <person name="Stajich J.E."/>
            <person name="Macias A.M."/>
            <person name="Carter-House D."/>
            <person name="Lovett B."/>
            <person name="Kasson L.R."/>
            <person name="Berry K."/>
            <person name="Grigoriev I."/>
            <person name="Chang Y."/>
            <person name="Spatafora J."/>
            <person name="Kasson M.T."/>
        </authorList>
    </citation>
    <scope>NUCLEOTIDE SEQUENCE</scope>
    <source>
        <strain evidence="6">NRRL A-21654</strain>
    </source>
</reference>
<dbReference type="SUPFAM" id="SSF57783">
    <property type="entry name" value="Zinc beta-ribbon"/>
    <property type="match status" value="1"/>
</dbReference>
<dbReference type="SMART" id="SM00531">
    <property type="entry name" value="TFIIE"/>
    <property type="match status" value="1"/>
</dbReference>
<name>A0A8H7ELT7_9FUNG</name>
<dbReference type="GO" id="GO:0005673">
    <property type="term" value="C:transcription factor TFIIE complex"/>
    <property type="evidence" value="ECO:0007669"/>
    <property type="project" value="TreeGrafter"/>
</dbReference>
<dbReference type="PANTHER" id="PTHR13097:SF7">
    <property type="entry name" value="GENERAL TRANSCRIPTION FACTOR IIE SUBUNIT 1"/>
    <property type="match status" value="1"/>
</dbReference>
<protein>
    <recommendedName>
        <fullName evidence="5">HTH TFE/IIEalpha-type domain-containing protein</fullName>
    </recommendedName>
</protein>
<dbReference type="InterPro" id="IPR017919">
    <property type="entry name" value="TFIIE/TFIIEa_HTH"/>
</dbReference>
<keyword evidence="7" id="KW-1185">Reference proteome</keyword>
<dbReference type="PROSITE" id="PS51344">
    <property type="entry name" value="HTH_TFE_IIE"/>
    <property type="match status" value="1"/>
</dbReference>
<keyword evidence="2" id="KW-0805">Transcription regulation</keyword>
<dbReference type="InterPro" id="IPR002853">
    <property type="entry name" value="TFIIE_asu"/>
</dbReference>
<feature type="compositionally biased region" description="Basic and acidic residues" evidence="4">
    <location>
        <begin position="379"/>
        <end position="390"/>
    </location>
</feature>
<organism evidence="6 7">
    <name type="scientific">Apophysomyces ossiformis</name>
    <dbReference type="NCBI Taxonomy" id="679940"/>
    <lineage>
        <taxon>Eukaryota</taxon>
        <taxon>Fungi</taxon>
        <taxon>Fungi incertae sedis</taxon>
        <taxon>Mucoromycota</taxon>
        <taxon>Mucoromycotina</taxon>
        <taxon>Mucoromycetes</taxon>
        <taxon>Mucorales</taxon>
        <taxon>Mucorineae</taxon>
        <taxon>Mucoraceae</taxon>
        <taxon>Apophysomyces</taxon>
    </lineage>
</organism>
<dbReference type="InterPro" id="IPR013083">
    <property type="entry name" value="Znf_RING/FYVE/PHD"/>
</dbReference>
<dbReference type="Gene3D" id="3.30.40.10">
    <property type="entry name" value="Zinc/RING finger domain, C3HC4 (zinc finger)"/>
    <property type="match status" value="1"/>
</dbReference>
<evidence type="ECO:0000313" key="6">
    <source>
        <dbReference type="EMBL" id="KAF7720811.1"/>
    </source>
</evidence>
<feature type="non-terminal residue" evidence="6">
    <location>
        <position position="1"/>
    </location>
</feature>
<feature type="compositionally biased region" description="Polar residues" evidence="4">
    <location>
        <begin position="287"/>
        <end position="301"/>
    </location>
</feature>
<sequence length="390" mass="45237">MEVLKALVARVARAFYDPKYIVILDELNKAPPNSNGVREEDLIMTLKMTLRDIHRICGKLKEDRLLKTATRMEARKQDQRPVPKTYYYLDYKEFVDVVKWKMYKMQTIVRDNLRTESENKGYICPNCDKQYAPLDVLSLVDPTDNLFHCDVCEHVLEENDNAENLKGSQQVLTRLREQSQPIISLLKQTDSLVIPASYIVKPSVSGNRTNGRAERKYINNWEEGIAKTSFDLDEYELAIAQDTGAGQGDIIVDLQMDNEAARRQKLAEAEEKRLQNALPVWHQRSTVSETLRGSSDRTTSAVVESEDEEPMEEVGTENIDTARFDYYDKYYDALNQAVPHEQETIERFEDVEEEEEDEFETVLNGSAKRAYEDDDEMDESRKRMRNEFED</sequence>
<dbReference type="OrthoDB" id="361102at2759"/>
<evidence type="ECO:0000256" key="1">
    <source>
        <dbReference type="ARBA" id="ARBA00008947"/>
    </source>
</evidence>
<evidence type="ECO:0000259" key="5">
    <source>
        <dbReference type="PROSITE" id="PS51344"/>
    </source>
</evidence>
<evidence type="ECO:0000256" key="2">
    <source>
        <dbReference type="ARBA" id="ARBA00023015"/>
    </source>
</evidence>
<proteinExistence type="inferred from homology"/>
<gene>
    <name evidence="6" type="ORF">EC973_006000</name>
</gene>
<dbReference type="InterPro" id="IPR039997">
    <property type="entry name" value="TFE"/>
</dbReference>
<dbReference type="Pfam" id="PF02002">
    <property type="entry name" value="TFIIE_alpha"/>
    <property type="match status" value="1"/>
</dbReference>
<dbReference type="EMBL" id="JABAYA010000356">
    <property type="protein sequence ID" value="KAF7720811.1"/>
    <property type="molecule type" value="Genomic_DNA"/>
</dbReference>
<dbReference type="PANTHER" id="PTHR13097">
    <property type="entry name" value="TRANSCRIPTION INITIATION FACTOR IIE, ALPHA SUBUNIT"/>
    <property type="match status" value="1"/>
</dbReference>
<feature type="compositionally biased region" description="Acidic residues" evidence="4">
    <location>
        <begin position="350"/>
        <end position="360"/>
    </location>
</feature>
<dbReference type="Proteomes" id="UP000605846">
    <property type="component" value="Unassembled WGS sequence"/>
</dbReference>
<evidence type="ECO:0000256" key="3">
    <source>
        <dbReference type="ARBA" id="ARBA00023163"/>
    </source>
</evidence>